<dbReference type="OrthoDB" id="4855196at2"/>
<dbReference type="EMBL" id="QUBR01000002">
    <property type="protein sequence ID" value="REK70640.1"/>
    <property type="molecule type" value="Genomic_DNA"/>
</dbReference>
<protein>
    <submittedName>
        <fullName evidence="3">CHAP domain-containing protein</fullName>
    </submittedName>
</protein>
<dbReference type="Proteomes" id="UP000265581">
    <property type="component" value="Unassembled WGS sequence"/>
</dbReference>
<name>A0A371P532_9ACTN</name>
<evidence type="ECO:0000259" key="2">
    <source>
        <dbReference type="PROSITE" id="PS50911"/>
    </source>
</evidence>
<evidence type="ECO:0000313" key="3">
    <source>
        <dbReference type="EMBL" id="REK70640.1"/>
    </source>
</evidence>
<sequence length="282" mass="29706">MCSAHRLARAAGALVLAIIIMVAGVVAAPAEAASSSTTLCKGFAQCAAKGRGDAGYAPVYRGSYWNMRPGHNCTNYVAYRLTNGRTVPRPPGADGSGTWGAAARKAGTPVSRTPRVGSVAWWKPRYHGASAGGHVAYVEAVRKDGSIVISEDHLGGTFMWRVLKRKGGAWPSGFIHFKDSDGSPSGKVLWARGEGRGAVRLSATANEPDVPAGQRDYLVTVGGPRETPGVESFRFSTEFFRFERLATLRSRGATVLYVYALNTPGTRGSDTLLGSMAVSVGG</sequence>
<evidence type="ECO:0000256" key="1">
    <source>
        <dbReference type="SAM" id="MobiDB-lite"/>
    </source>
</evidence>
<dbReference type="InterPro" id="IPR038765">
    <property type="entry name" value="Papain-like_cys_pep_sf"/>
</dbReference>
<organism evidence="3 4">
    <name type="scientific">Aeromicrobium endophyticum</name>
    <dbReference type="NCBI Taxonomy" id="2292704"/>
    <lineage>
        <taxon>Bacteria</taxon>
        <taxon>Bacillati</taxon>
        <taxon>Actinomycetota</taxon>
        <taxon>Actinomycetes</taxon>
        <taxon>Propionibacteriales</taxon>
        <taxon>Nocardioidaceae</taxon>
        <taxon>Aeromicrobium</taxon>
    </lineage>
</organism>
<keyword evidence="4" id="KW-1185">Reference proteome</keyword>
<feature type="domain" description="Peptidase C51" evidence="2">
    <location>
        <begin position="48"/>
        <end position="176"/>
    </location>
</feature>
<dbReference type="SUPFAM" id="SSF54001">
    <property type="entry name" value="Cysteine proteinases"/>
    <property type="match status" value="1"/>
</dbReference>
<reference evidence="3 4" key="1">
    <citation type="submission" date="2018-08" db="EMBL/GenBank/DDBJ databases">
        <title>Aeromicrobium sp. M2KJ-4, whole genome shotgun sequence.</title>
        <authorList>
            <person name="Tuo L."/>
        </authorList>
    </citation>
    <scope>NUCLEOTIDE SEQUENCE [LARGE SCALE GENOMIC DNA]</scope>
    <source>
        <strain evidence="3 4">M2KJ-4</strain>
    </source>
</reference>
<evidence type="ECO:0000313" key="4">
    <source>
        <dbReference type="Proteomes" id="UP000265581"/>
    </source>
</evidence>
<dbReference type="Gene3D" id="3.90.1720.10">
    <property type="entry name" value="endopeptidase domain like (from Nostoc punctiforme)"/>
    <property type="match status" value="1"/>
</dbReference>
<dbReference type="AlphaFoldDB" id="A0A371P532"/>
<accession>A0A371P532</accession>
<dbReference type="PROSITE" id="PS50911">
    <property type="entry name" value="CHAP"/>
    <property type="match status" value="1"/>
</dbReference>
<gene>
    <name evidence="3" type="ORF">DX116_16130</name>
</gene>
<dbReference type="RefSeq" id="WP_119705227.1">
    <property type="nucleotide sequence ID" value="NZ_JBHSOI010000002.1"/>
</dbReference>
<feature type="region of interest" description="Disordered" evidence="1">
    <location>
        <begin position="90"/>
        <end position="111"/>
    </location>
</feature>
<dbReference type="InterPro" id="IPR007921">
    <property type="entry name" value="CHAP_dom"/>
</dbReference>
<comment type="caution">
    <text evidence="3">The sequence shown here is derived from an EMBL/GenBank/DDBJ whole genome shotgun (WGS) entry which is preliminary data.</text>
</comment>
<dbReference type="Pfam" id="PF05257">
    <property type="entry name" value="CHAP"/>
    <property type="match status" value="1"/>
</dbReference>
<proteinExistence type="predicted"/>